<dbReference type="Proteomes" id="UP000594865">
    <property type="component" value="Chromosome"/>
</dbReference>
<reference evidence="8 9" key="1">
    <citation type="submission" date="2020-12" db="EMBL/GenBank/DDBJ databases">
        <title>FDA dAtabase for Regulatory Grade micrObial Sequences (FDA-ARGOS): Supporting development and validation of Infectious Disease Dx tests.</title>
        <authorList>
            <person name="Sproer C."/>
            <person name="Gronow S."/>
            <person name="Severitt S."/>
            <person name="Schroder I."/>
            <person name="Tallon L."/>
            <person name="Sadzewicz L."/>
            <person name="Zhao X."/>
            <person name="Boylan J."/>
            <person name="Ott S."/>
            <person name="Bowen H."/>
            <person name="Vavikolanu K."/>
            <person name="Mehta A."/>
            <person name="Aluvathingal J."/>
            <person name="Nadendla S."/>
            <person name="Lowell S."/>
            <person name="Myers T."/>
            <person name="Yan Y."/>
            <person name="Sichtig H."/>
        </authorList>
    </citation>
    <scope>NUCLEOTIDE SEQUENCE [LARGE SCALE GENOMIC DNA]</scope>
    <source>
        <strain evidence="8 9">FDAARGOS_871</strain>
    </source>
</reference>
<feature type="transmembrane region" description="Helical" evidence="6">
    <location>
        <begin position="70"/>
        <end position="98"/>
    </location>
</feature>
<evidence type="ECO:0000256" key="6">
    <source>
        <dbReference type="SAM" id="Phobius"/>
    </source>
</evidence>
<keyword evidence="3 6" id="KW-0812">Transmembrane</keyword>
<keyword evidence="9" id="KW-1185">Reference proteome</keyword>
<dbReference type="PANTHER" id="PTHR36115:SF4">
    <property type="entry name" value="MEMBRANE PROTEIN"/>
    <property type="match status" value="1"/>
</dbReference>
<evidence type="ECO:0000256" key="1">
    <source>
        <dbReference type="ARBA" id="ARBA00004651"/>
    </source>
</evidence>
<dbReference type="GeneID" id="84021752"/>
<evidence type="ECO:0000256" key="3">
    <source>
        <dbReference type="ARBA" id="ARBA00022692"/>
    </source>
</evidence>
<dbReference type="EMBL" id="CP065726">
    <property type="protein sequence ID" value="QPT38270.1"/>
    <property type="molecule type" value="Genomic_DNA"/>
</dbReference>
<dbReference type="AlphaFoldDB" id="A0A7T3BNL6"/>
<feature type="transmembrane region" description="Helical" evidence="6">
    <location>
        <begin position="40"/>
        <end position="58"/>
    </location>
</feature>
<dbReference type="Pfam" id="PF06271">
    <property type="entry name" value="RDD"/>
    <property type="match status" value="1"/>
</dbReference>
<protein>
    <submittedName>
        <fullName evidence="8">RDD family protein</fullName>
    </submittedName>
</protein>
<dbReference type="InterPro" id="IPR051791">
    <property type="entry name" value="Pra-immunoreactive"/>
</dbReference>
<keyword evidence="4 6" id="KW-1133">Transmembrane helix</keyword>
<feature type="domain" description="RDD" evidence="7">
    <location>
        <begin position="25"/>
        <end position="185"/>
    </location>
</feature>
<evidence type="ECO:0000313" key="9">
    <source>
        <dbReference type="Proteomes" id="UP000594865"/>
    </source>
</evidence>
<organism evidence="8 9">
    <name type="scientific">Neisseria cinerea</name>
    <dbReference type="NCBI Taxonomy" id="483"/>
    <lineage>
        <taxon>Bacteria</taxon>
        <taxon>Pseudomonadati</taxon>
        <taxon>Pseudomonadota</taxon>
        <taxon>Betaproteobacteria</taxon>
        <taxon>Neisseriales</taxon>
        <taxon>Neisseriaceae</taxon>
        <taxon>Neisseria</taxon>
    </lineage>
</organism>
<sequence>MEERNNYIGAASVGRSDIQEIEVTVAGAGDRILAALLNQLFTFLVLLVPFVGLIVFAVKHEGRIGDSEEIFGLLAGMASFWIGLAAILVYTVVQIYYMSRDGQSLGKKIMKIRVLKTDGRNPGFVGTVLVREIAWSVLVAIIAAIIGLIAGENGENAINLLAFLANFVLLFMIKRDRRTLYDMMADTVVVKLPG</sequence>
<dbReference type="GO" id="GO:0005886">
    <property type="term" value="C:plasma membrane"/>
    <property type="evidence" value="ECO:0007669"/>
    <property type="project" value="UniProtKB-SubCell"/>
</dbReference>
<proteinExistence type="predicted"/>
<feature type="transmembrane region" description="Helical" evidence="6">
    <location>
        <begin position="133"/>
        <end position="151"/>
    </location>
</feature>
<name>A0A7T3BNL6_NEICI</name>
<evidence type="ECO:0000313" key="8">
    <source>
        <dbReference type="EMBL" id="QPT38270.1"/>
    </source>
</evidence>
<accession>A0A7T3BNL6</accession>
<gene>
    <name evidence="8" type="ORF">I6G28_01475</name>
</gene>
<evidence type="ECO:0000256" key="4">
    <source>
        <dbReference type="ARBA" id="ARBA00022989"/>
    </source>
</evidence>
<keyword evidence="5 6" id="KW-0472">Membrane</keyword>
<dbReference type="RefSeq" id="WP_111727395.1">
    <property type="nucleotide sequence ID" value="NZ_CAUJPD010000010.1"/>
</dbReference>
<evidence type="ECO:0000256" key="2">
    <source>
        <dbReference type="ARBA" id="ARBA00022475"/>
    </source>
</evidence>
<evidence type="ECO:0000256" key="5">
    <source>
        <dbReference type="ARBA" id="ARBA00023136"/>
    </source>
</evidence>
<dbReference type="PANTHER" id="PTHR36115">
    <property type="entry name" value="PROLINE-RICH ANTIGEN HOMOLOG-RELATED"/>
    <property type="match status" value="1"/>
</dbReference>
<comment type="subcellular location">
    <subcellularLocation>
        <location evidence="1">Cell membrane</location>
        <topology evidence="1">Multi-pass membrane protein</topology>
    </subcellularLocation>
</comment>
<dbReference type="InterPro" id="IPR010432">
    <property type="entry name" value="RDD"/>
</dbReference>
<feature type="transmembrane region" description="Helical" evidence="6">
    <location>
        <begin position="157"/>
        <end position="173"/>
    </location>
</feature>
<evidence type="ECO:0000259" key="7">
    <source>
        <dbReference type="Pfam" id="PF06271"/>
    </source>
</evidence>
<keyword evidence="2" id="KW-1003">Cell membrane</keyword>